<keyword evidence="2" id="KW-1185">Reference proteome</keyword>
<dbReference type="EMBL" id="JACHJG010000002">
    <property type="protein sequence ID" value="MBB4885416.1"/>
    <property type="molecule type" value="Genomic_DNA"/>
</dbReference>
<gene>
    <name evidence="1" type="ORF">FHS38_001444</name>
</gene>
<proteinExistence type="predicted"/>
<sequence length="45" mass="4751">MFSTAIPALTSGYPRVEKAAPRLMTMNGLLKGAHISAIHAGDEQP</sequence>
<comment type="caution">
    <text evidence="1">The sequence shown here is derived from an EMBL/GenBank/DDBJ whole genome shotgun (WGS) entry which is preliminary data.</text>
</comment>
<evidence type="ECO:0000313" key="1">
    <source>
        <dbReference type="EMBL" id="MBB4885416.1"/>
    </source>
</evidence>
<dbReference type="Proteomes" id="UP000556436">
    <property type="component" value="Unassembled WGS sequence"/>
</dbReference>
<reference evidence="1 2" key="1">
    <citation type="submission" date="2020-08" db="EMBL/GenBank/DDBJ databases">
        <title>Genomic Encyclopedia of Type Strains, Phase III (KMG-III): the genomes of soil and plant-associated and newly described type strains.</title>
        <authorList>
            <person name="Whitman W."/>
        </authorList>
    </citation>
    <scope>NUCLEOTIDE SEQUENCE [LARGE SCALE GENOMIC DNA]</scope>
    <source>
        <strain evidence="1 2">CECT 3265</strain>
    </source>
</reference>
<dbReference type="AlphaFoldDB" id="A0A7W7L982"/>
<name>A0A7W7L982_STRNE</name>
<accession>A0A7W7L982</accession>
<organism evidence="1 2">
    <name type="scientific">Streptomyces netropsis</name>
    <name type="common">Streptoverticillium netropsis</name>
    <dbReference type="NCBI Taxonomy" id="55404"/>
    <lineage>
        <taxon>Bacteria</taxon>
        <taxon>Bacillati</taxon>
        <taxon>Actinomycetota</taxon>
        <taxon>Actinomycetes</taxon>
        <taxon>Kitasatosporales</taxon>
        <taxon>Streptomycetaceae</taxon>
        <taxon>Streptomyces</taxon>
    </lineage>
</organism>
<protein>
    <submittedName>
        <fullName evidence="1">Uncharacterized protein</fullName>
    </submittedName>
</protein>
<evidence type="ECO:0000313" key="2">
    <source>
        <dbReference type="Proteomes" id="UP000556436"/>
    </source>
</evidence>